<comment type="caution">
    <text evidence="4">The sequence shown here is derived from an EMBL/GenBank/DDBJ whole genome shotgun (WGS) entry which is preliminary data.</text>
</comment>
<feature type="domain" description="Integrase SAM-like N-terminal" evidence="3">
    <location>
        <begin position="7"/>
        <end position="89"/>
    </location>
</feature>
<dbReference type="InterPro" id="IPR013762">
    <property type="entry name" value="Integrase-like_cat_sf"/>
</dbReference>
<dbReference type="GO" id="GO:0006310">
    <property type="term" value="P:DNA recombination"/>
    <property type="evidence" value="ECO:0007669"/>
    <property type="project" value="UniProtKB-KW"/>
</dbReference>
<dbReference type="GO" id="GO:0003677">
    <property type="term" value="F:DNA binding"/>
    <property type="evidence" value="ECO:0007669"/>
    <property type="project" value="UniProtKB-KW"/>
</dbReference>
<dbReference type="Gene3D" id="1.10.443.10">
    <property type="entry name" value="Intergrase catalytic core"/>
    <property type="match status" value="1"/>
</dbReference>
<dbReference type="Gene3D" id="1.10.150.130">
    <property type="match status" value="1"/>
</dbReference>
<evidence type="ECO:0000313" key="5">
    <source>
        <dbReference type="Proteomes" id="UP000245790"/>
    </source>
</evidence>
<dbReference type="RefSeq" id="WP_109763486.1">
    <property type="nucleotide sequence ID" value="NZ_QGGU01000006.1"/>
</dbReference>
<evidence type="ECO:0000256" key="2">
    <source>
        <dbReference type="ARBA" id="ARBA00023172"/>
    </source>
</evidence>
<dbReference type="Pfam" id="PF13495">
    <property type="entry name" value="Phage_int_SAM_4"/>
    <property type="match status" value="1"/>
</dbReference>
<protein>
    <submittedName>
        <fullName evidence="4">Integrase-like protein</fullName>
    </submittedName>
</protein>
<evidence type="ECO:0000313" key="4">
    <source>
        <dbReference type="EMBL" id="PWK50822.1"/>
    </source>
</evidence>
<dbReference type="InterPro" id="IPR010998">
    <property type="entry name" value="Integrase_recombinase_N"/>
</dbReference>
<dbReference type="AlphaFoldDB" id="A0A316FRM0"/>
<dbReference type="SUPFAM" id="SSF56349">
    <property type="entry name" value="DNA breaking-rejoining enzymes"/>
    <property type="match status" value="1"/>
</dbReference>
<dbReference type="Proteomes" id="UP000245790">
    <property type="component" value="Unassembled WGS sequence"/>
</dbReference>
<gene>
    <name evidence="4" type="ORF">C8D97_106109</name>
</gene>
<keyword evidence="1" id="KW-0238">DNA-binding</keyword>
<dbReference type="InterPro" id="IPR011010">
    <property type="entry name" value="DNA_brk_join_enz"/>
</dbReference>
<dbReference type="InterPro" id="IPR004107">
    <property type="entry name" value="Integrase_SAM-like_N"/>
</dbReference>
<dbReference type="GO" id="GO:0015074">
    <property type="term" value="P:DNA integration"/>
    <property type="evidence" value="ECO:0007669"/>
    <property type="project" value="InterPro"/>
</dbReference>
<reference evidence="4 5" key="1">
    <citation type="submission" date="2018-05" db="EMBL/GenBank/DDBJ databases">
        <title>Genomic Encyclopedia of Type Strains, Phase IV (KMG-IV): sequencing the most valuable type-strain genomes for metagenomic binning, comparative biology and taxonomic classification.</title>
        <authorList>
            <person name="Goeker M."/>
        </authorList>
    </citation>
    <scope>NUCLEOTIDE SEQUENCE [LARGE SCALE GENOMIC DNA]</scope>
    <source>
        <strain evidence="4 5">DSM 25350</strain>
    </source>
</reference>
<keyword evidence="2" id="KW-0233">DNA recombination</keyword>
<keyword evidence="5" id="KW-1185">Reference proteome</keyword>
<evidence type="ECO:0000256" key="1">
    <source>
        <dbReference type="ARBA" id="ARBA00023125"/>
    </source>
</evidence>
<dbReference type="OrthoDB" id="9801717at2"/>
<name>A0A316FRM0_9GAMM</name>
<organism evidence="4 5">
    <name type="scientific">Pleionea mediterranea</name>
    <dbReference type="NCBI Taxonomy" id="523701"/>
    <lineage>
        <taxon>Bacteria</taxon>
        <taxon>Pseudomonadati</taxon>
        <taxon>Pseudomonadota</taxon>
        <taxon>Gammaproteobacteria</taxon>
        <taxon>Oceanospirillales</taxon>
        <taxon>Pleioneaceae</taxon>
        <taxon>Pleionea</taxon>
    </lineage>
</organism>
<accession>A0A316FRM0</accession>
<dbReference type="EMBL" id="QGGU01000006">
    <property type="protein sequence ID" value="PWK50822.1"/>
    <property type="molecule type" value="Genomic_DNA"/>
</dbReference>
<evidence type="ECO:0000259" key="3">
    <source>
        <dbReference type="Pfam" id="PF13495"/>
    </source>
</evidence>
<proteinExistence type="predicted"/>
<sequence length="309" mass="36138">MEDRQQLFKKVIEAFKRHRFNRHDAQEYLNWIKVFLNHNQHRNPAELDAASVKEFLRYLCDDKGLMPSRQKQAYLAVNFFYNQVLRRNLWSSVKFDDVEIDESVLTGSPLSIGSELTNQDMNNRSSGYPVDPATIYNSAMASNPVDHGCPVWTRYLQEPYRLIAHVTYQCGLTLEEVLNLRVEDIELSKRHIRIRDAFGGFSDLDISDELFQPLSLQLKKALNTFQQDERQGNIYFKNPNALKRNQLTNNARWYFLFPGTLQFNLHTQKRIRDSLNLKLVEQAFTQARTQKSEPVTTIDKAFQTKRASL</sequence>